<evidence type="ECO:0008006" key="5">
    <source>
        <dbReference type="Google" id="ProtNLM"/>
    </source>
</evidence>
<name>A0AAD7UBV6_9STRA</name>
<dbReference type="InterPro" id="IPR036282">
    <property type="entry name" value="Glutathione-S-Trfase_C_sf"/>
</dbReference>
<dbReference type="InterPro" id="IPR036249">
    <property type="entry name" value="Thioredoxin-like_sf"/>
</dbReference>
<dbReference type="SUPFAM" id="SSF47616">
    <property type="entry name" value="GST C-terminal domain-like"/>
    <property type="match status" value="1"/>
</dbReference>
<keyword evidence="4" id="KW-1185">Reference proteome</keyword>
<dbReference type="PANTHER" id="PTHR11571:SF150">
    <property type="entry name" value="GLUTATHIONE S-TRANSFERASE"/>
    <property type="match status" value="1"/>
</dbReference>
<gene>
    <name evidence="3" type="ORF">CTAYLR_003207</name>
</gene>
<feature type="domain" description="GST C-terminal" evidence="2">
    <location>
        <begin position="99"/>
        <end position="233"/>
    </location>
</feature>
<evidence type="ECO:0000259" key="1">
    <source>
        <dbReference type="PROSITE" id="PS50404"/>
    </source>
</evidence>
<dbReference type="EMBL" id="JAQMWT010000407">
    <property type="protein sequence ID" value="KAJ8601728.1"/>
    <property type="molecule type" value="Genomic_DNA"/>
</dbReference>
<reference evidence="3" key="1">
    <citation type="submission" date="2023-01" db="EMBL/GenBank/DDBJ databases">
        <title>Metagenome sequencing of chrysophaentin producing Chrysophaeum taylorii.</title>
        <authorList>
            <person name="Davison J."/>
            <person name="Bewley C."/>
        </authorList>
    </citation>
    <scope>NUCLEOTIDE SEQUENCE</scope>
    <source>
        <strain evidence="3">NIES-1699</strain>
    </source>
</reference>
<dbReference type="PROSITE" id="PS50405">
    <property type="entry name" value="GST_CTER"/>
    <property type="match status" value="1"/>
</dbReference>
<protein>
    <recommendedName>
        <fullName evidence="5">Glutathione S-transferase</fullName>
    </recommendedName>
</protein>
<feature type="domain" description="GST N-terminal" evidence="1">
    <location>
        <begin position="16"/>
        <end position="93"/>
    </location>
</feature>
<dbReference type="Pfam" id="PF14497">
    <property type="entry name" value="GST_C_3"/>
    <property type="match status" value="1"/>
</dbReference>
<dbReference type="GO" id="GO:0006749">
    <property type="term" value="P:glutathione metabolic process"/>
    <property type="evidence" value="ECO:0007669"/>
    <property type="project" value="TreeGrafter"/>
</dbReference>
<evidence type="ECO:0000259" key="2">
    <source>
        <dbReference type="PROSITE" id="PS50405"/>
    </source>
</evidence>
<dbReference type="Gene3D" id="3.40.30.10">
    <property type="entry name" value="Glutaredoxin"/>
    <property type="match status" value="1"/>
</dbReference>
<dbReference type="Gene3D" id="1.20.1050.10">
    <property type="match status" value="1"/>
</dbReference>
<evidence type="ECO:0000313" key="3">
    <source>
        <dbReference type="EMBL" id="KAJ8601728.1"/>
    </source>
</evidence>
<evidence type="ECO:0000313" key="4">
    <source>
        <dbReference type="Proteomes" id="UP001230188"/>
    </source>
</evidence>
<comment type="caution">
    <text evidence="3">The sequence shown here is derived from an EMBL/GenBank/DDBJ whole genome shotgun (WGS) entry which is preliminary data.</text>
</comment>
<dbReference type="InterPro" id="IPR040079">
    <property type="entry name" value="Glutathione_S-Trfase"/>
</dbReference>
<dbReference type="PROSITE" id="PS50404">
    <property type="entry name" value="GST_NTER"/>
    <property type="match status" value="1"/>
</dbReference>
<dbReference type="InterPro" id="IPR010987">
    <property type="entry name" value="Glutathione-S-Trfase_C-like"/>
</dbReference>
<dbReference type="Pfam" id="PF02798">
    <property type="entry name" value="GST_N"/>
    <property type="match status" value="1"/>
</dbReference>
<dbReference type="InterPro" id="IPR004045">
    <property type="entry name" value="Glutathione_S-Trfase_N"/>
</dbReference>
<dbReference type="AlphaFoldDB" id="A0AAD7UBV6"/>
<proteinExistence type="predicted"/>
<dbReference type="GO" id="GO:0004364">
    <property type="term" value="F:glutathione transferase activity"/>
    <property type="evidence" value="ECO:0007669"/>
    <property type="project" value="TreeGrafter"/>
</dbReference>
<dbReference type="InterPro" id="IPR050213">
    <property type="entry name" value="GST_superfamily"/>
</dbReference>
<dbReference type="Proteomes" id="UP001230188">
    <property type="component" value="Unassembled WGS sequence"/>
</dbReference>
<organism evidence="3 4">
    <name type="scientific">Chrysophaeum taylorii</name>
    <dbReference type="NCBI Taxonomy" id="2483200"/>
    <lineage>
        <taxon>Eukaryota</taxon>
        <taxon>Sar</taxon>
        <taxon>Stramenopiles</taxon>
        <taxon>Ochrophyta</taxon>
        <taxon>Pelagophyceae</taxon>
        <taxon>Pelagomonadales</taxon>
        <taxon>Pelagomonadaceae</taxon>
        <taxon>Chrysophaeum</taxon>
    </lineage>
</organism>
<dbReference type="InterPro" id="IPR004046">
    <property type="entry name" value="GST_C"/>
</dbReference>
<dbReference type="SUPFAM" id="SSF52833">
    <property type="entry name" value="Thioredoxin-like"/>
    <property type="match status" value="1"/>
</dbReference>
<dbReference type="PANTHER" id="PTHR11571">
    <property type="entry name" value="GLUTATHIONE S-TRANSFERASE"/>
    <property type="match status" value="1"/>
</dbReference>
<dbReference type="CDD" id="cd03039">
    <property type="entry name" value="GST_N_Sigma_like"/>
    <property type="match status" value="1"/>
</dbReference>
<dbReference type="SFLD" id="SFLDS00019">
    <property type="entry name" value="Glutathione_Transferase_(cytos"/>
    <property type="match status" value="1"/>
</dbReference>
<accession>A0AAD7UBV6</accession>
<sequence length="233" mass="26159">MGGQNAKPITSVSSAGPFRLVYFDVEAAGEKVRLAFCLAGIPFEDKRVKFEEWETLKPKTKYGQLPILQVGDEELYQSTAMLKYVALAAPESGLYPLSDPVKCVRIDEMMGLIADFQNLWAPCFYVAMYPERLGHAGAVDKAVIEKMRTAFVENEMPKFMDFFSKAIGSSFVCGDTPTIADCVLFPQLRYFTRGVADFVPPTCLEPYPLITAYIDRVLSLEPIKKWYDDNAKM</sequence>